<dbReference type="EMBL" id="CADEPM010000002">
    <property type="protein sequence ID" value="CAB3399758.1"/>
    <property type="molecule type" value="Genomic_DNA"/>
</dbReference>
<keyword evidence="1" id="KW-0812">Transmembrane</keyword>
<dbReference type="OrthoDB" id="5826764at2759"/>
<feature type="transmembrane region" description="Helical" evidence="1">
    <location>
        <begin position="308"/>
        <end position="329"/>
    </location>
</feature>
<evidence type="ECO:0000313" key="2">
    <source>
        <dbReference type="EMBL" id="CAB3399758.1"/>
    </source>
</evidence>
<organism evidence="2 3">
    <name type="scientific">Caenorhabditis bovis</name>
    <dbReference type="NCBI Taxonomy" id="2654633"/>
    <lineage>
        <taxon>Eukaryota</taxon>
        <taxon>Metazoa</taxon>
        <taxon>Ecdysozoa</taxon>
        <taxon>Nematoda</taxon>
        <taxon>Chromadorea</taxon>
        <taxon>Rhabditida</taxon>
        <taxon>Rhabditina</taxon>
        <taxon>Rhabditomorpha</taxon>
        <taxon>Rhabditoidea</taxon>
        <taxon>Rhabditidae</taxon>
        <taxon>Peloderinae</taxon>
        <taxon>Caenorhabditis</taxon>
    </lineage>
</organism>
<comment type="caution">
    <text evidence="2">The sequence shown here is derived from an EMBL/GenBank/DDBJ whole genome shotgun (WGS) entry which is preliminary data.</text>
</comment>
<reference evidence="2 3" key="1">
    <citation type="submission" date="2020-04" db="EMBL/GenBank/DDBJ databases">
        <authorList>
            <person name="Laetsch R D."/>
            <person name="Stevens L."/>
            <person name="Kumar S."/>
            <person name="Blaxter L. M."/>
        </authorList>
    </citation>
    <scope>NUCLEOTIDE SEQUENCE [LARGE SCALE GENOMIC DNA]</scope>
</reference>
<feature type="transmembrane region" description="Helical" evidence="1">
    <location>
        <begin position="5"/>
        <end position="22"/>
    </location>
</feature>
<keyword evidence="3" id="KW-1185">Reference proteome</keyword>
<proteinExistence type="predicted"/>
<accession>A0A8S1ECQ7</accession>
<evidence type="ECO:0000256" key="1">
    <source>
        <dbReference type="SAM" id="Phobius"/>
    </source>
</evidence>
<dbReference type="Proteomes" id="UP000494206">
    <property type="component" value="Unassembled WGS sequence"/>
</dbReference>
<evidence type="ECO:0000313" key="3">
    <source>
        <dbReference type="Proteomes" id="UP000494206"/>
    </source>
</evidence>
<protein>
    <submittedName>
        <fullName evidence="2">Uncharacterized protein</fullName>
    </submittedName>
</protein>
<keyword evidence="1" id="KW-1133">Transmembrane helix</keyword>
<dbReference type="AlphaFoldDB" id="A0A8S1ECQ7"/>
<keyword evidence="1" id="KW-0472">Membrane</keyword>
<gene>
    <name evidence="2" type="ORF">CBOVIS_LOCUS2830</name>
</gene>
<name>A0A8S1ECQ7_9PELO</name>
<sequence length="338" mass="38536">MNCVFLKILLALLIIVYIILYYEQIIRYAEIVTYGKPEEWLNVSAEECSCDGGTTRNCYPHPDDSALCGKCFARCVSQNIIEKERKHSRQDEVVIALTATMRDMNKLLVLIGSVHKHYPKTKMLIFNPDNSDFMSNQLISIRNVEVVRMAASNLTKFATPFYIEEALNRFTTVLWIDVGLEFRNNKLILTRKLGKSPVTFIGRDPVKKLSSAGYIKFFPTSSYVPQVYPLTILLKNSAKALIEWLKRCALDPECWQCYSSANLEADCSVFLLHRLAVEKKALVRMDNVGDALEKHSWSPPECDIYCTMYMIFITVAVVVFMGILVLVLLNRATSKKKS</sequence>